<dbReference type="InterPro" id="IPR029456">
    <property type="entry name" value="Sialidase_N"/>
</dbReference>
<keyword evidence="7" id="KW-1185">Reference proteome</keyword>
<dbReference type="Proteomes" id="UP000190150">
    <property type="component" value="Unassembled WGS sequence"/>
</dbReference>
<dbReference type="Pfam" id="PF14873">
    <property type="entry name" value="BNR_assoc_N"/>
    <property type="match status" value="1"/>
</dbReference>
<dbReference type="Gene3D" id="2.120.10.10">
    <property type="match status" value="1"/>
</dbReference>
<dbReference type="AlphaFoldDB" id="A0A1T5GEU3"/>
<dbReference type="EMBL" id="FUZF01000024">
    <property type="protein sequence ID" value="SKC06921.1"/>
    <property type="molecule type" value="Genomic_DNA"/>
</dbReference>
<dbReference type="GO" id="GO:0009313">
    <property type="term" value="P:oligosaccharide catabolic process"/>
    <property type="evidence" value="ECO:0007669"/>
    <property type="project" value="TreeGrafter"/>
</dbReference>
<reference evidence="7" key="1">
    <citation type="submission" date="2017-02" db="EMBL/GenBank/DDBJ databases">
        <authorList>
            <person name="Varghese N."/>
            <person name="Submissions S."/>
        </authorList>
    </citation>
    <scope>NUCLEOTIDE SEQUENCE [LARGE SCALE GENOMIC DNA]</scope>
    <source>
        <strain evidence="7">DSM 24091</strain>
    </source>
</reference>
<dbReference type="InterPro" id="IPR036278">
    <property type="entry name" value="Sialidase_sf"/>
</dbReference>
<dbReference type="CDD" id="cd15482">
    <property type="entry name" value="Sialidase_non-viral"/>
    <property type="match status" value="1"/>
</dbReference>
<evidence type="ECO:0000313" key="6">
    <source>
        <dbReference type="EMBL" id="SKC06921.1"/>
    </source>
</evidence>
<dbReference type="Gene3D" id="2.60.40.1290">
    <property type="match status" value="1"/>
</dbReference>
<dbReference type="SUPFAM" id="SSF50939">
    <property type="entry name" value="Sialidases"/>
    <property type="match status" value="1"/>
</dbReference>
<evidence type="ECO:0000313" key="7">
    <source>
        <dbReference type="Proteomes" id="UP000190150"/>
    </source>
</evidence>
<dbReference type="GO" id="GO:0006689">
    <property type="term" value="P:ganglioside catabolic process"/>
    <property type="evidence" value="ECO:0007669"/>
    <property type="project" value="TreeGrafter"/>
</dbReference>
<dbReference type="InterPro" id="IPR026856">
    <property type="entry name" value="Sialidase_fam"/>
</dbReference>
<feature type="domain" description="Sialidase" evidence="4">
    <location>
        <begin position="184"/>
        <end position="503"/>
    </location>
</feature>
<dbReference type="GO" id="GO:0005737">
    <property type="term" value="C:cytoplasm"/>
    <property type="evidence" value="ECO:0007669"/>
    <property type="project" value="TreeGrafter"/>
</dbReference>
<dbReference type="STRING" id="1513896.SAMN05660841_03997"/>
<feature type="domain" description="Sialidase N-terminal" evidence="5">
    <location>
        <begin position="27"/>
        <end position="154"/>
    </location>
</feature>
<gene>
    <name evidence="6" type="ORF">SAMN05660841_03997</name>
</gene>
<dbReference type="RefSeq" id="WP_217699697.1">
    <property type="nucleotide sequence ID" value="NZ_FUZF01000024.1"/>
</dbReference>
<dbReference type="GO" id="GO:0004308">
    <property type="term" value="F:exo-alpha-sialidase activity"/>
    <property type="evidence" value="ECO:0007669"/>
    <property type="project" value="UniProtKB-EC"/>
</dbReference>
<dbReference type="InterPro" id="IPR011040">
    <property type="entry name" value="Sialidase"/>
</dbReference>
<accession>A0A1T5GEU3</accession>
<evidence type="ECO:0000256" key="2">
    <source>
        <dbReference type="ARBA" id="ARBA00009348"/>
    </source>
</evidence>
<name>A0A1T5GEU3_9SPHI</name>
<dbReference type="GO" id="GO:0016020">
    <property type="term" value="C:membrane"/>
    <property type="evidence" value="ECO:0007669"/>
    <property type="project" value="TreeGrafter"/>
</dbReference>
<organism evidence="6 7">
    <name type="scientific">Sphingobacterium nematocida</name>
    <dbReference type="NCBI Taxonomy" id="1513896"/>
    <lineage>
        <taxon>Bacteria</taxon>
        <taxon>Pseudomonadati</taxon>
        <taxon>Bacteroidota</taxon>
        <taxon>Sphingobacteriia</taxon>
        <taxon>Sphingobacteriales</taxon>
        <taxon>Sphingobacteriaceae</taxon>
        <taxon>Sphingobacterium</taxon>
    </lineage>
</organism>
<evidence type="ECO:0000259" key="5">
    <source>
        <dbReference type="Pfam" id="PF14873"/>
    </source>
</evidence>
<dbReference type="PANTHER" id="PTHR10628:SF30">
    <property type="entry name" value="EXO-ALPHA-SIALIDASE"/>
    <property type="match status" value="1"/>
</dbReference>
<protein>
    <recommendedName>
        <fullName evidence="3">exo-alpha-sialidase</fullName>
        <ecNumber evidence="3">3.2.1.18</ecNumber>
    </recommendedName>
</protein>
<evidence type="ECO:0000256" key="1">
    <source>
        <dbReference type="ARBA" id="ARBA00000427"/>
    </source>
</evidence>
<dbReference type="Pfam" id="PF13859">
    <property type="entry name" value="BNR_3"/>
    <property type="match status" value="1"/>
</dbReference>
<sequence length="546" mass="61239">MMNRLIIWSLLLFFNVHVVAAKPIDITSRLYVLPVLADQSINVVKRYKMNSEMERVGQMIVLELGLNERSSDIVEAIEVWYSAGDTSLLKESNKTKYKLLQHLKAKKGSNRLSFNADLKQGDNYFWISVTVRPVKDMQTPFTLSYKKLSVNKKKHLIEDTSESRHRLAVAVRRHKQEGVHTSRIPGIVTAKDGTLVAVYDARYESGRDLQGHMDIGVSRSLDGGVSWLPMEVAIDMGEYGGLGQKWNGVSDPNILLDDNTGDIYVAGLWMYGVIDETGTWYPGLKDGKEIWNHQWKTKGSQPGFGIKETSQFLMVKSTDNGKSWSSPVNLTQMCKKEDWWLWAPAPGHGLTLKDGTLLMPTQGRDKTGKAFSNITYSKDGGKNWTTSNPALPRSTTECMAVELEDGSIMLNMRSNLNASRKGDDNGRAIATTTDLGKTWIEHPTSHKALIEPTCMASIHKHRYKENGEDKTILIFCNPDSKYERVNITLKVSKDNGETWETRTLLDEGKGRGYSCITSIDDDTVGVLYESSQADLVFQQVALIDLM</sequence>
<dbReference type="PANTHER" id="PTHR10628">
    <property type="entry name" value="SIALIDASE"/>
    <property type="match status" value="1"/>
</dbReference>
<dbReference type="EC" id="3.2.1.18" evidence="3"/>
<comment type="catalytic activity">
    <reaction evidence="1">
        <text>Hydrolysis of alpha-(2-&gt;3)-, alpha-(2-&gt;6)-, alpha-(2-&gt;8)- glycosidic linkages of terminal sialic acid residues in oligosaccharides, glycoproteins, glycolipids, colominic acid and synthetic substrates.</text>
        <dbReference type="EC" id="3.2.1.18"/>
    </reaction>
</comment>
<comment type="similarity">
    <text evidence="2">Belongs to the glycosyl hydrolase 33 family.</text>
</comment>
<proteinExistence type="inferred from homology"/>
<evidence type="ECO:0000256" key="3">
    <source>
        <dbReference type="ARBA" id="ARBA00012733"/>
    </source>
</evidence>
<evidence type="ECO:0000259" key="4">
    <source>
        <dbReference type="Pfam" id="PF13859"/>
    </source>
</evidence>